<evidence type="ECO:0000313" key="4">
    <source>
        <dbReference type="EMBL" id="BDX07869.1"/>
    </source>
</evidence>
<proteinExistence type="inferred from homology"/>
<dbReference type="RefSeq" id="WP_338293968.1">
    <property type="nucleotide sequence ID" value="NZ_AP027272.1"/>
</dbReference>
<keyword evidence="5" id="KW-1185">Reference proteome</keyword>
<organism evidence="4 5">
    <name type="scientific">Planctobacterium marinum</name>
    <dbReference type="NCBI Taxonomy" id="1631968"/>
    <lineage>
        <taxon>Bacteria</taxon>
        <taxon>Pseudomonadati</taxon>
        <taxon>Pseudomonadota</taxon>
        <taxon>Gammaproteobacteria</taxon>
        <taxon>Alteromonadales</taxon>
        <taxon>Alteromonadaceae</taxon>
        <taxon>Planctobacterium</taxon>
    </lineage>
</organism>
<protein>
    <recommendedName>
        <fullName evidence="3">Solute-binding protein family 3/N-terminal domain-containing protein</fullName>
    </recommendedName>
</protein>
<feature type="domain" description="Solute-binding protein family 3/N-terminal" evidence="3">
    <location>
        <begin position="65"/>
        <end position="290"/>
    </location>
</feature>
<name>A0AA48HMB7_9ALTE</name>
<sequence>MEAIVAYFSGLNNSHVKAGIQRLNCSESGDNNAFFSFLNRLQRFLFIACLMPMLSQGAQECTKIVISGNPDYPPITWIDSHGATPMRGVAIELLEMAFSELSIPLDAMHVGNWKRAQHSARTGKIDLLAGPYQTTERNEYLEYVEPAFMQDPVAIFFKNGHQIDIDDWSQLRAYTGARPLGHQFGEQFDSFAQQNLKFYSASSIQQLFEMLVNERVDYVIYGLNPGLAEAAKGGFSNEITYSSNFISSEPMYLPFTISSPCRQYSDFLSKKIATFIETGVVEELTTKYLKMLEKQISVSD</sequence>
<evidence type="ECO:0000256" key="2">
    <source>
        <dbReference type="ARBA" id="ARBA00022729"/>
    </source>
</evidence>
<gene>
    <name evidence="4" type="ORF">MACH26_33900</name>
</gene>
<comment type="similarity">
    <text evidence="1">Belongs to the bacterial solute-binding protein 3 family.</text>
</comment>
<accession>A0AA48HMB7</accession>
<dbReference type="Proteomes" id="UP001333710">
    <property type="component" value="Chromosome"/>
</dbReference>
<dbReference type="EMBL" id="AP027272">
    <property type="protein sequence ID" value="BDX07869.1"/>
    <property type="molecule type" value="Genomic_DNA"/>
</dbReference>
<reference evidence="4" key="1">
    <citation type="submission" date="2023-01" db="EMBL/GenBank/DDBJ databases">
        <title>Complete genome sequence of Planctobacterium marinum strain Dej080120_11.</title>
        <authorList>
            <person name="Ueki S."/>
            <person name="Maruyama F."/>
        </authorList>
    </citation>
    <scope>NUCLEOTIDE SEQUENCE</scope>
    <source>
        <strain evidence="4">Dej080120_11</strain>
    </source>
</reference>
<dbReference type="Pfam" id="PF00497">
    <property type="entry name" value="SBP_bac_3"/>
    <property type="match status" value="1"/>
</dbReference>
<dbReference type="AlphaFoldDB" id="A0AA48HMB7"/>
<dbReference type="PANTHER" id="PTHR35936">
    <property type="entry name" value="MEMBRANE-BOUND LYTIC MUREIN TRANSGLYCOSYLASE F"/>
    <property type="match status" value="1"/>
</dbReference>
<evidence type="ECO:0000256" key="1">
    <source>
        <dbReference type="ARBA" id="ARBA00010333"/>
    </source>
</evidence>
<dbReference type="SUPFAM" id="SSF53850">
    <property type="entry name" value="Periplasmic binding protein-like II"/>
    <property type="match status" value="1"/>
</dbReference>
<dbReference type="InterPro" id="IPR001638">
    <property type="entry name" value="Solute-binding_3/MltF_N"/>
</dbReference>
<dbReference type="Gene3D" id="3.40.190.10">
    <property type="entry name" value="Periplasmic binding protein-like II"/>
    <property type="match status" value="2"/>
</dbReference>
<dbReference type="PANTHER" id="PTHR35936:SF6">
    <property type="entry name" value="AMINO ACID ABC TRANSPORTER SUBSTRATE-BINDING PAAT FAMILY PROTEIN"/>
    <property type="match status" value="1"/>
</dbReference>
<dbReference type="KEGG" id="pmaw:MACH26_33900"/>
<keyword evidence="2" id="KW-0732">Signal</keyword>
<evidence type="ECO:0000259" key="3">
    <source>
        <dbReference type="Pfam" id="PF00497"/>
    </source>
</evidence>
<evidence type="ECO:0000313" key="5">
    <source>
        <dbReference type="Proteomes" id="UP001333710"/>
    </source>
</evidence>